<feature type="repeat" description="TPR" evidence="1">
    <location>
        <begin position="1396"/>
        <end position="1429"/>
    </location>
</feature>
<name>A0A8H7P1G5_9APHY</name>
<keyword evidence="1" id="KW-0802">TPR repeat</keyword>
<sequence>MAESILNDRASKRWDDALRRFQDYTGVNIYTDSPDKLRDVASRGGLVSMIEGRKTDKASYAKHTDRLLRALEPVLEETEWLLTMANDKVNSRERTRSQIVFWAFGSLILAADDDVSYKAITALLEEIPRIGATSREDMSSALAVPGPFINVLASLVILVGVTYNITREGPGWMQRHGISLSGGNYIVESDSIKSLLSSLQWEVNAISWARNDWLTGLPTILERVLTESTIRYVDDVSEQSLATSAGVKTTDEFIATLARYWDTVKVPLKKTIRLNFTLRSLSERVSALKLDEYSGLDMVSVILGALFTLAKVAKDDHASNELASELCGHIKERLDRSQLESDTADPTLRQFGIRVGIQLLAITARATEIIHNHQVRLRVTSLAQSSSSLIAQDTVLQDKIAELSWILDEGVAMATPQAAVTNDGFGDIWKQAMDNYMATTGIDISSLEVLQGVDSVAMLSTALEDGRYTFQREHKMSSEIRAVVRPVAQFLDKVLDPVADAASSHIPHAKIVAGALKIFLDAADKIGEAYEPTLELFTKLSSVTDRLKIYLTSGMPAEMEPIFVKTLCHLLEIFGLVTRIVKNGYIDRLRGMSDEVKTALRKLDILADEEERMAIALILRKGSSGEADGADGQSASNSLTPARDPEHIRRVLPPRPQVCVGRDEHKAVLKQSILAHEPVVVLGTGGIGKTTLALEVLHDFDIVVAYPSRHFAPCDSVTTPELFLFMLADVLEIPKEERGQNIFISVLRALDSNPAVLLVDNFETLWDIAGNRTAVEEYLAHFADLHNLALVVTMRGAEPPMGPMWRPCRLRPISHDEGVAAFKLVAGIPSTENDEYVARLVEAVEGLPLAITLLAKQVQPNVLTTTALWSRWKKHSVSAISVADGANDKSRDLAVSIELSLNSPRLQTTPSSRTALALLAKLPEGLPSEGPLLDELDDVLSPFMKLSDSLLALTRTSLIYISDSNGGKYQRYRMLSPIRDYCSSSAALPLSAKPWEFLSTAYFAAIDQDWNDISMATVPPELPNVFHILDTAIRHEKQSPEPTPRTGQSRRSLPSGLWLNIVRNPRRKRPAADPTVPYSVIRGVIVYTYWTTYLGAPSVDLLQLCIGHVDDEGLLGDCYRTMATVYRSLNRFDDYETALDQALEHHKASGSQQGEATDLRDLAWIYQYNNDFNHARDTLEKALSLYRVAKNRMGEANTLQSLGDLFYRQEDLDNAEISLNDALSLYGAIDNRLGEANTLQILGHVYCRRNSFDKAERTHKKAASLHHSLQDRLGEATDHRGLAVMYIQRGELDQAEASSCTALDLFRTIHDRLGEAYSLRALGRVYLYREDLPNAEESLKNALDLHHAVKDQMGEAIDLTYISEVYMKSDRDAETEKALCDAVKLCSTLHHPLDEGNALQTLGKVYTKMGRFDEAETTLTRAVELHRGIEGARPNVRNDEQALKELRQARGTPACDREVSIPTEYP</sequence>
<accession>A0A8H7P1G5</accession>
<evidence type="ECO:0000313" key="4">
    <source>
        <dbReference type="EMBL" id="KAF9813356.1"/>
    </source>
</evidence>
<reference evidence="4" key="1">
    <citation type="submission" date="2020-11" db="EMBL/GenBank/DDBJ databases">
        <authorList>
            <person name="Koelle M."/>
            <person name="Horta M.A.C."/>
            <person name="Nowrousian M."/>
            <person name="Ohm R.A."/>
            <person name="Benz P."/>
            <person name="Pilgard A."/>
        </authorList>
    </citation>
    <scope>NUCLEOTIDE SEQUENCE</scope>
    <source>
        <strain evidence="4">FPRL280</strain>
    </source>
</reference>
<evidence type="ECO:0000256" key="2">
    <source>
        <dbReference type="SAM" id="MobiDB-lite"/>
    </source>
</evidence>
<dbReference type="InterPro" id="IPR031350">
    <property type="entry name" value="Goodbye_dom"/>
</dbReference>
<feature type="domain" description="Fungal STAND N-terminal Goodbye" evidence="3">
    <location>
        <begin position="429"/>
        <end position="550"/>
    </location>
</feature>
<evidence type="ECO:0000259" key="3">
    <source>
        <dbReference type="Pfam" id="PF17109"/>
    </source>
</evidence>
<dbReference type="EMBL" id="JADOXO010000107">
    <property type="protein sequence ID" value="KAF9813356.1"/>
    <property type="molecule type" value="Genomic_DNA"/>
</dbReference>
<dbReference type="PRINTS" id="PR00364">
    <property type="entry name" value="DISEASERSIST"/>
</dbReference>
<dbReference type="SUPFAM" id="SSF52540">
    <property type="entry name" value="P-loop containing nucleoside triphosphate hydrolases"/>
    <property type="match status" value="1"/>
</dbReference>
<dbReference type="PROSITE" id="PS50005">
    <property type="entry name" value="TPR"/>
    <property type="match status" value="1"/>
</dbReference>
<protein>
    <recommendedName>
        <fullName evidence="3">Fungal STAND N-terminal Goodbye domain-containing protein</fullName>
    </recommendedName>
</protein>
<gene>
    <name evidence="4" type="ORF">IEO21_05648</name>
</gene>
<dbReference type="Proteomes" id="UP000639403">
    <property type="component" value="Unassembled WGS sequence"/>
</dbReference>
<dbReference type="Pfam" id="PF13424">
    <property type="entry name" value="TPR_12"/>
    <property type="match status" value="3"/>
</dbReference>
<organism evidence="4 5">
    <name type="scientific">Rhodonia placenta</name>
    <dbReference type="NCBI Taxonomy" id="104341"/>
    <lineage>
        <taxon>Eukaryota</taxon>
        <taxon>Fungi</taxon>
        <taxon>Dikarya</taxon>
        <taxon>Basidiomycota</taxon>
        <taxon>Agaricomycotina</taxon>
        <taxon>Agaricomycetes</taxon>
        <taxon>Polyporales</taxon>
        <taxon>Adustoporiaceae</taxon>
        <taxon>Rhodonia</taxon>
    </lineage>
</organism>
<dbReference type="PANTHER" id="PTHR47691">
    <property type="entry name" value="REGULATOR-RELATED"/>
    <property type="match status" value="1"/>
</dbReference>
<dbReference type="Pfam" id="PF17109">
    <property type="entry name" value="Goodbye"/>
    <property type="match status" value="1"/>
</dbReference>
<dbReference type="Gene3D" id="1.25.40.10">
    <property type="entry name" value="Tetratricopeptide repeat domain"/>
    <property type="match status" value="2"/>
</dbReference>
<dbReference type="InterPro" id="IPR019734">
    <property type="entry name" value="TPR_rpt"/>
</dbReference>
<evidence type="ECO:0000256" key="1">
    <source>
        <dbReference type="PROSITE-ProRule" id="PRU00339"/>
    </source>
</evidence>
<dbReference type="InterPro" id="IPR011990">
    <property type="entry name" value="TPR-like_helical_dom_sf"/>
</dbReference>
<evidence type="ECO:0000313" key="5">
    <source>
        <dbReference type="Proteomes" id="UP000639403"/>
    </source>
</evidence>
<proteinExistence type="predicted"/>
<dbReference type="InterPro" id="IPR027417">
    <property type="entry name" value="P-loop_NTPase"/>
</dbReference>
<dbReference type="Gene3D" id="3.40.50.300">
    <property type="entry name" value="P-loop containing nucleotide triphosphate hydrolases"/>
    <property type="match status" value="1"/>
</dbReference>
<dbReference type="SMART" id="SM00028">
    <property type="entry name" value="TPR"/>
    <property type="match status" value="7"/>
</dbReference>
<reference evidence="4" key="2">
    <citation type="journal article" name="Front. Microbiol.">
        <title>Degradative Capacity of Two Strains of Rhodonia placenta: From Phenotype to Genotype.</title>
        <authorList>
            <person name="Kolle M."/>
            <person name="Horta M.A.C."/>
            <person name="Nowrousian M."/>
            <person name="Ohm R.A."/>
            <person name="Benz J.P."/>
            <person name="Pilgard A."/>
        </authorList>
    </citation>
    <scope>NUCLEOTIDE SEQUENCE</scope>
    <source>
        <strain evidence="4">FPRL280</strain>
    </source>
</reference>
<comment type="caution">
    <text evidence="4">The sequence shown here is derived from an EMBL/GenBank/DDBJ whole genome shotgun (WGS) entry which is preliminary data.</text>
</comment>
<dbReference type="SUPFAM" id="SSF48452">
    <property type="entry name" value="TPR-like"/>
    <property type="match status" value="2"/>
</dbReference>
<dbReference type="PANTHER" id="PTHR47691:SF3">
    <property type="entry name" value="HTH-TYPE TRANSCRIPTIONAL REGULATOR RV0890C-RELATED"/>
    <property type="match status" value="1"/>
</dbReference>
<feature type="region of interest" description="Disordered" evidence="2">
    <location>
        <begin position="624"/>
        <end position="647"/>
    </location>
</feature>
<dbReference type="Pfam" id="PF13181">
    <property type="entry name" value="TPR_8"/>
    <property type="match status" value="1"/>
</dbReference>